<dbReference type="CDD" id="cd00078">
    <property type="entry name" value="HECTc"/>
    <property type="match status" value="1"/>
</dbReference>
<feature type="compositionally biased region" description="Gly residues" evidence="8">
    <location>
        <begin position="88"/>
        <end position="97"/>
    </location>
</feature>
<dbReference type="FunFam" id="3.30.2410.10:FF:000003">
    <property type="entry name" value="probable E3 ubiquitin-protein ligase HERC4 isoform X1"/>
    <property type="match status" value="1"/>
</dbReference>
<feature type="compositionally biased region" description="Low complexity" evidence="8">
    <location>
        <begin position="74"/>
        <end position="87"/>
    </location>
</feature>
<keyword evidence="5" id="KW-0808">Transferase</keyword>
<dbReference type="Gene3D" id="3.30.2410.10">
    <property type="entry name" value="Hect, E3 ligase catalytic domain"/>
    <property type="match status" value="1"/>
</dbReference>
<dbReference type="PANTHER" id="PTHR45700:SF8">
    <property type="entry name" value="HECT-TYPE E3 UBIQUITIN TRANSFERASE"/>
    <property type="match status" value="1"/>
</dbReference>
<keyword evidence="6 7" id="KW-0833">Ubl conjugation pathway</keyword>
<dbReference type="PROSITE" id="PS50237">
    <property type="entry name" value="HECT"/>
    <property type="match status" value="1"/>
</dbReference>
<evidence type="ECO:0000256" key="2">
    <source>
        <dbReference type="ARBA" id="ARBA00004496"/>
    </source>
</evidence>
<dbReference type="GO" id="GO:0061630">
    <property type="term" value="F:ubiquitin protein ligase activity"/>
    <property type="evidence" value="ECO:0007669"/>
    <property type="project" value="UniProtKB-EC"/>
</dbReference>
<dbReference type="EMBL" id="HBFS01026888">
    <property type="protein sequence ID" value="CAD8924761.1"/>
    <property type="molecule type" value="Transcribed_RNA"/>
</dbReference>
<feature type="active site" description="Glycyl thioester intermediate" evidence="7">
    <location>
        <position position="851"/>
    </location>
</feature>
<dbReference type="SUPFAM" id="SSF56204">
    <property type="entry name" value="Hect, E3 ligase catalytic domain"/>
    <property type="match status" value="1"/>
</dbReference>
<dbReference type="AlphaFoldDB" id="A0A7S1CPI5"/>
<feature type="compositionally biased region" description="Gly residues" evidence="8">
    <location>
        <begin position="197"/>
        <end position="226"/>
    </location>
</feature>
<dbReference type="PANTHER" id="PTHR45700">
    <property type="entry name" value="UBIQUITIN-PROTEIN LIGASE E3C"/>
    <property type="match status" value="1"/>
</dbReference>
<evidence type="ECO:0000256" key="6">
    <source>
        <dbReference type="ARBA" id="ARBA00022786"/>
    </source>
</evidence>
<comment type="catalytic activity">
    <reaction evidence="1">
        <text>S-ubiquitinyl-[E2 ubiquitin-conjugating enzyme]-L-cysteine + [acceptor protein]-L-lysine = [E2 ubiquitin-conjugating enzyme]-L-cysteine + N(6)-ubiquitinyl-[acceptor protein]-L-lysine.</text>
        <dbReference type="EC" id="2.3.2.26"/>
    </reaction>
</comment>
<dbReference type="InterPro" id="IPR035983">
    <property type="entry name" value="Hect_E3_ubiquitin_ligase"/>
</dbReference>
<gene>
    <name evidence="10" type="ORF">BSP0115_LOCUS18025</name>
</gene>
<dbReference type="InterPro" id="IPR044611">
    <property type="entry name" value="E3A/B/C-like"/>
</dbReference>
<sequence length="883" mass="92999">MATAGADAALVLRTLVGDAFKLMTGRGVSTKDAALRIVKLQADFRAGLRTSPPSTVAERLLGALASEGGGTASATHDTGAPAATAAGVTGGGGGSEGANGEAATAAAAPALTGASSGSGSAQGGSSAGGARADADEDMAVSRASSTSSAVATPTPSQGDVDMEGGGDAASPAATTSGGASGAGGEDAAAAAATSASGGAGAGGGGGGAGAGAGAGGGGSGGAGGPPGLFEPWTPKEADTEGISLARIKELMEAARASSVFREVITVIGRVCCDPDRVSISFLKEDGTATAPTKEDSGVDVEAIGEFYSMITATEGPGNALAHSLKTLVSELDMAARTMHNAAQLRPFLFALLNPRLEDPDLFREVATLCTAITKLNSGAGDVLRSWLARVPERALDHMVGVLQQFITVTLLEGRVVSKPVKVATKVLQLLSEANDLSQRLHGKHTVPFTSFYNDVVNEEVNLVDDYDAWQLIRAREAGEPVPRGADFAFCCYPALLDAHSKSRILNIAAQDQMRKEFRDTMLRAMFTGSGEQPYLILAVSRETIIQDSLAQLAAHDPSSLRKPLKVRFEGEEGIDEGGVRKEWFSVLCRELLDPKYAMFSENDETRLMWFRNDSLEAGIEFELVGTLLGLAIYNDVILDVHFPLAVYRKLLGLPMELADVEEVFPAIAKSMREVLKYEGNVEEDMGLAFDVIEEYYGSTRAVELKPGGSDIAVTNENREEWVELYIKYLMVDSVKDQYKAFARGFHKLASGPTLQLFRPAELELLVCGSQVLDFEALETEAATYQDGFSEDSPTVRYFWEVVHTLSPADQRKLLAFVTGSDRAPIRGLGHLKFVISRAGPDSDNLPTSHTCFNHLLLPEYSDRAKLEAKLRAAITQSEGFGLL</sequence>
<protein>
    <recommendedName>
        <fullName evidence="3">HECT-type E3 ubiquitin transferase</fullName>
        <ecNumber evidence="3">2.3.2.26</ecNumber>
    </recommendedName>
</protein>
<dbReference type="InterPro" id="IPR000569">
    <property type="entry name" value="HECT_dom"/>
</dbReference>
<evidence type="ECO:0000259" key="9">
    <source>
        <dbReference type="PROSITE" id="PS50237"/>
    </source>
</evidence>
<evidence type="ECO:0000256" key="1">
    <source>
        <dbReference type="ARBA" id="ARBA00000885"/>
    </source>
</evidence>
<dbReference type="FunFam" id="3.30.2160.10:FF:000004">
    <property type="entry name" value="probable E3 ubiquitin-protein ligase HERC4 isoform X1"/>
    <property type="match status" value="1"/>
</dbReference>
<feature type="region of interest" description="Disordered" evidence="8">
    <location>
        <begin position="68"/>
        <end position="235"/>
    </location>
</feature>
<feature type="compositionally biased region" description="Low complexity" evidence="8">
    <location>
        <begin position="168"/>
        <end position="177"/>
    </location>
</feature>
<evidence type="ECO:0000256" key="7">
    <source>
        <dbReference type="PROSITE-ProRule" id="PRU00104"/>
    </source>
</evidence>
<dbReference type="GO" id="GO:0000209">
    <property type="term" value="P:protein polyubiquitination"/>
    <property type="evidence" value="ECO:0007669"/>
    <property type="project" value="InterPro"/>
</dbReference>
<comment type="subcellular location">
    <subcellularLocation>
        <location evidence="2">Cytoplasm</location>
    </subcellularLocation>
</comment>
<name>A0A7S1CPI5_9STRA</name>
<dbReference type="GO" id="GO:0005737">
    <property type="term" value="C:cytoplasm"/>
    <property type="evidence" value="ECO:0007669"/>
    <property type="project" value="UniProtKB-SubCell"/>
</dbReference>
<evidence type="ECO:0000256" key="4">
    <source>
        <dbReference type="ARBA" id="ARBA00022490"/>
    </source>
</evidence>
<evidence type="ECO:0000313" key="10">
    <source>
        <dbReference type="EMBL" id="CAD8924761.1"/>
    </source>
</evidence>
<keyword evidence="4" id="KW-0963">Cytoplasm</keyword>
<evidence type="ECO:0000256" key="8">
    <source>
        <dbReference type="SAM" id="MobiDB-lite"/>
    </source>
</evidence>
<proteinExistence type="predicted"/>
<evidence type="ECO:0000256" key="3">
    <source>
        <dbReference type="ARBA" id="ARBA00012485"/>
    </source>
</evidence>
<accession>A0A7S1CPI5</accession>
<dbReference type="Gene3D" id="3.90.1750.10">
    <property type="entry name" value="Hect, E3 ligase catalytic domains"/>
    <property type="match status" value="1"/>
</dbReference>
<feature type="compositionally biased region" description="Low complexity" evidence="8">
    <location>
        <begin position="185"/>
        <end position="196"/>
    </location>
</feature>
<evidence type="ECO:0000256" key="5">
    <source>
        <dbReference type="ARBA" id="ARBA00022679"/>
    </source>
</evidence>
<feature type="domain" description="HECT" evidence="9">
    <location>
        <begin position="556"/>
        <end position="883"/>
    </location>
</feature>
<dbReference type="EC" id="2.3.2.26" evidence="3"/>
<organism evidence="10">
    <name type="scientific">Bicosoecida sp. CB-2014</name>
    <dbReference type="NCBI Taxonomy" id="1486930"/>
    <lineage>
        <taxon>Eukaryota</taxon>
        <taxon>Sar</taxon>
        <taxon>Stramenopiles</taxon>
        <taxon>Bigyra</taxon>
        <taxon>Opalozoa</taxon>
        <taxon>Bicosoecida</taxon>
    </lineage>
</organism>
<feature type="compositionally biased region" description="Low complexity" evidence="8">
    <location>
        <begin position="140"/>
        <end position="156"/>
    </location>
</feature>
<dbReference type="Gene3D" id="3.30.2160.10">
    <property type="entry name" value="Hect, E3 ligase catalytic domain"/>
    <property type="match status" value="1"/>
</dbReference>
<dbReference type="SMART" id="SM00119">
    <property type="entry name" value="HECTc"/>
    <property type="match status" value="1"/>
</dbReference>
<dbReference type="Pfam" id="PF00632">
    <property type="entry name" value="HECT"/>
    <property type="match status" value="1"/>
</dbReference>
<reference evidence="10" key="1">
    <citation type="submission" date="2021-01" db="EMBL/GenBank/DDBJ databases">
        <authorList>
            <person name="Corre E."/>
            <person name="Pelletier E."/>
            <person name="Niang G."/>
            <person name="Scheremetjew M."/>
            <person name="Finn R."/>
            <person name="Kale V."/>
            <person name="Holt S."/>
            <person name="Cochrane G."/>
            <person name="Meng A."/>
            <person name="Brown T."/>
            <person name="Cohen L."/>
        </authorList>
    </citation>
    <scope>NUCLEOTIDE SEQUENCE</scope>
    <source>
        <strain evidence="10">Ms1</strain>
    </source>
</reference>
<feature type="compositionally biased region" description="Low complexity" evidence="8">
    <location>
        <begin position="98"/>
        <end position="119"/>
    </location>
</feature>